<dbReference type="EMBL" id="FOJS01000028">
    <property type="protein sequence ID" value="SFA51055.1"/>
    <property type="molecule type" value="Genomic_DNA"/>
</dbReference>
<protein>
    <submittedName>
        <fullName evidence="1">Uncharacterized protein</fullName>
    </submittedName>
</protein>
<organism evidence="1 2">
    <name type="scientific">Parageobacillus thermantarcticus</name>
    <dbReference type="NCBI Taxonomy" id="186116"/>
    <lineage>
        <taxon>Bacteria</taxon>
        <taxon>Bacillati</taxon>
        <taxon>Bacillota</taxon>
        <taxon>Bacilli</taxon>
        <taxon>Bacillales</taxon>
        <taxon>Anoxybacillaceae</taxon>
        <taxon>Parageobacillus</taxon>
    </lineage>
</organism>
<name>A0A1I0TH24_9BACL</name>
<sequence length="87" mass="10189">MNVLPGDMQRAAQLLDCCDYCLARARVAQFGHDLDEAEKWVKEFLRCKRDLDELVRRKEEHDKLLQVVEMMKERGVDVAVILRKGDE</sequence>
<dbReference type="OrthoDB" id="2951164at2"/>
<dbReference type="AlphaFoldDB" id="A0A1I0TH24"/>
<dbReference type="STRING" id="186116.SAMN05192569_102851"/>
<accession>A0A1I0TH24</accession>
<proteinExistence type="predicted"/>
<dbReference type="Proteomes" id="UP000198650">
    <property type="component" value="Unassembled WGS sequence"/>
</dbReference>
<evidence type="ECO:0000313" key="2">
    <source>
        <dbReference type="Proteomes" id="UP000198650"/>
    </source>
</evidence>
<evidence type="ECO:0000313" key="1">
    <source>
        <dbReference type="EMBL" id="SFA51055.1"/>
    </source>
</evidence>
<keyword evidence="2" id="KW-1185">Reference proteome</keyword>
<gene>
    <name evidence="1" type="ORF">SAMN05192569_102851</name>
</gene>
<reference evidence="2" key="1">
    <citation type="submission" date="2016-10" db="EMBL/GenBank/DDBJ databases">
        <authorList>
            <person name="Varghese N."/>
            <person name="Submissions S."/>
        </authorList>
    </citation>
    <scope>NUCLEOTIDE SEQUENCE [LARGE SCALE GENOMIC DNA]</scope>
    <source>
        <strain evidence="2">M1</strain>
    </source>
</reference>
<dbReference type="RefSeq" id="WP_090950239.1">
    <property type="nucleotide sequence ID" value="NZ_FOJS01000028.1"/>
</dbReference>